<feature type="domain" description="Phorbol-ester/DAG-type" evidence="4">
    <location>
        <begin position="295"/>
        <end position="342"/>
    </location>
</feature>
<dbReference type="InterPro" id="IPR046349">
    <property type="entry name" value="C1-like_sf"/>
</dbReference>
<keyword evidence="6" id="KW-1185">Reference proteome</keyword>
<sequence length="497" mass="54790">MINGSDQTLAQQTQASKEDTKFRVDDVTSDSTGTDGILWDPDDPLATDTPPPHFHLQDLPASVPSSLSLSPVDQALTRLNRRPSTDLNSQRDSALMETCDISLVALEMDSEEETPEPKSLLSRLFSDASKSEDKKETRRPAPDLTCTRAQSASTCDSISKDLSEEGVRLRSYSYSYSKFCPSRSPRDNHTSEDGVLHSVSHSRSLLQALSLSKSTLSLSLLHPGKQRASSISEQSHDKRIEEEELEKYNIPTKAESEKYKVIRTFSFLKNRMSSTRNKNKGKGKDREAKDKQLNGHRFGTGPCLGPTLCVVCDKPASGKDLLHCSGCTAIVHKSCKESLPPCLKKLQDRYALTVVKSKTASLPQNFTVRESPPHSVIPISVSQPVLTPKERKDTVTQSCSLPGSLPNSDSLLIESSETESEALKPNSHSEELLPTPGSSASNESSFGDDCVDSYSHTHSNILADCVDYEAESWSLTVEHKFCKRQDKQAVKRQDVIY</sequence>
<name>A0ABU7BL41_9TELE</name>
<evidence type="ECO:0000256" key="1">
    <source>
        <dbReference type="ARBA" id="ARBA00022723"/>
    </source>
</evidence>
<dbReference type="PANTHER" id="PTHR13944">
    <property type="entry name" value="AGAP007712-PA"/>
    <property type="match status" value="1"/>
</dbReference>
<feature type="compositionally biased region" description="Polar residues" evidence="3">
    <location>
        <begin position="436"/>
        <end position="445"/>
    </location>
</feature>
<feature type="compositionally biased region" description="Polar residues" evidence="3">
    <location>
        <begin position="1"/>
        <end position="15"/>
    </location>
</feature>
<dbReference type="EMBL" id="JAHUTI010059781">
    <property type="protein sequence ID" value="MED6251376.1"/>
    <property type="molecule type" value="Genomic_DNA"/>
</dbReference>
<feature type="non-terminal residue" evidence="5">
    <location>
        <position position="497"/>
    </location>
</feature>
<feature type="region of interest" description="Disordered" evidence="3">
    <location>
        <begin position="1"/>
        <end position="68"/>
    </location>
</feature>
<feature type="compositionally biased region" description="Basic and acidic residues" evidence="3">
    <location>
        <begin position="282"/>
        <end position="293"/>
    </location>
</feature>
<dbReference type="PANTHER" id="PTHR13944:SF22">
    <property type="entry name" value="RHO GUANINE NUCLEOTIDE EXCHANGE FACTOR 28"/>
    <property type="match status" value="1"/>
</dbReference>
<organism evidence="5 6">
    <name type="scientific">Ataeniobius toweri</name>
    <dbReference type="NCBI Taxonomy" id="208326"/>
    <lineage>
        <taxon>Eukaryota</taxon>
        <taxon>Metazoa</taxon>
        <taxon>Chordata</taxon>
        <taxon>Craniata</taxon>
        <taxon>Vertebrata</taxon>
        <taxon>Euteleostomi</taxon>
        <taxon>Actinopterygii</taxon>
        <taxon>Neopterygii</taxon>
        <taxon>Teleostei</taxon>
        <taxon>Neoteleostei</taxon>
        <taxon>Acanthomorphata</taxon>
        <taxon>Ovalentaria</taxon>
        <taxon>Atherinomorphae</taxon>
        <taxon>Cyprinodontiformes</taxon>
        <taxon>Goodeidae</taxon>
        <taxon>Ataeniobius</taxon>
    </lineage>
</organism>
<evidence type="ECO:0000259" key="4">
    <source>
        <dbReference type="PROSITE" id="PS50081"/>
    </source>
</evidence>
<feature type="region of interest" description="Disordered" evidence="3">
    <location>
        <begin position="365"/>
        <end position="446"/>
    </location>
</feature>
<reference evidence="5 6" key="1">
    <citation type="submission" date="2021-07" db="EMBL/GenBank/DDBJ databases">
        <authorList>
            <person name="Palmer J.M."/>
        </authorList>
    </citation>
    <scope>NUCLEOTIDE SEQUENCE [LARGE SCALE GENOMIC DNA]</scope>
    <source>
        <strain evidence="5 6">AT_MEX2019</strain>
        <tissue evidence="5">Muscle</tissue>
    </source>
</reference>
<gene>
    <name evidence="5" type="ORF">ATANTOWER_029638</name>
</gene>
<proteinExistence type="predicted"/>
<dbReference type="Gene3D" id="3.30.60.20">
    <property type="match status" value="1"/>
</dbReference>
<dbReference type="InterPro" id="IPR051632">
    <property type="entry name" value="Rho_GEF"/>
</dbReference>
<feature type="compositionally biased region" description="Basic and acidic residues" evidence="3">
    <location>
        <begin position="129"/>
        <end position="141"/>
    </location>
</feature>
<evidence type="ECO:0000256" key="2">
    <source>
        <dbReference type="ARBA" id="ARBA00022833"/>
    </source>
</evidence>
<feature type="compositionally biased region" description="Polar residues" evidence="3">
    <location>
        <begin position="395"/>
        <end position="407"/>
    </location>
</feature>
<evidence type="ECO:0000256" key="3">
    <source>
        <dbReference type="SAM" id="MobiDB-lite"/>
    </source>
</evidence>
<evidence type="ECO:0000313" key="5">
    <source>
        <dbReference type="EMBL" id="MED6251376.1"/>
    </source>
</evidence>
<feature type="compositionally biased region" description="Low complexity" evidence="3">
    <location>
        <begin position="373"/>
        <end position="385"/>
    </location>
</feature>
<protein>
    <recommendedName>
        <fullName evidence="4">Phorbol-ester/DAG-type domain-containing protein</fullName>
    </recommendedName>
</protein>
<dbReference type="SUPFAM" id="SSF57889">
    <property type="entry name" value="Cysteine-rich domain"/>
    <property type="match status" value="1"/>
</dbReference>
<dbReference type="Proteomes" id="UP001345963">
    <property type="component" value="Unassembled WGS sequence"/>
</dbReference>
<feature type="region of interest" description="Disordered" evidence="3">
    <location>
        <begin position="272"/>
        <end position="295"/>
    </location>
</feature>
<evidence type="ECO:0000313" key="6">
    <source>
        <dbReference type="Proteomes" id="UP001345963"/>
    </source>
</evidence>
<dbReference type="CDD" id="cd20876">
    <property type="entry name" value="C1_p190RhoGEF"/>
    <property type="match status" value="1"/>
</dbReference>
<dbReference type="PROSITE" id="PS50081">
    <property type="entry name" value="ZF_DAG_PE_2"/>
    <property type="match status" value="1"/>
</dbReference>
<dbReference type="Pfam" id="PF00130">
    <property type="entry name" value="C1_1"/>
    <property type="match status" value="1"/>
</dbReference>
<dbReference type="InterPro" id="IPR002219">
    <property type="entry name" value="PKC_DAG/PE"/>
</dbReference>
<feature type="region of interest" description="Disordered" evidence="3">
    <location>
        <begin position="108"/>
        <end position="150"/>
    </location>
</feature>
<keyword evidence="1" id="KW-0479">Metal-binding</keyword>
<feature type="compositionally biased region" description="Basic and acidic residues" evidence="3">
    <location>
        <begin position="16"/>
        <end position="26"/>
    </location>
</feature>
<comment type="caution">
    <text evidence="5">The sequence shown here is derived from an EMBL/GenBank/DDBJ whole genome shotgun (WGS) entry which is preliminary data.</text>
</comment>
<accession>A0ABU7BL41</accession>
<dbReference type="SMART" id="SM00109">
    <property type="entry name" value="C1"/>
    <property type="match status" value="1"/>
</dbReference>
<keyword evidence="2" id="KW-0862">Zinc</keyword>